<evidence type="ECO:0000313" key="2">
    <source>
        <dbReference type="Proteomes" id="UP001139450"/>
    </source>
</evidence>
<evidence type="ECO:0000313" key="1">
    <source>
        <dbReference type="EMBL" id="MCJ8210811.1"/>
    </source>
</evidence>
<protein>
    <submittedName>
        <fullName evidence="1">Uncharacterized protein</fullName>
    </submittedName>
</protein>
<keyword evidence="2" id="KW-1185">Reference proteome</keyword>
<sequence>MNNRKLITSQKLTKRNQAITTAYYAILKAAKALLATLEEERLRYTLTRVDKHKDTKAIILHEFLSPLIYLRLELHQNDEFSIHYGYELSPVFGPYYHITAAFIRLVYKLTMASNTTINIEEAVRTDWIVDNCSEAYEYLEQRNKHHQFKLIKYRVRPVRRKLRRVA</sequence>
<proteinExistence type="predicted"/>
<gene>
    <name evidence="1" type="ORF">MUY27_13925</name>
</gene>
<dbReference type="EMBL" id="JALJEJ010000006">
    <property type="protein sequence ID" value="MCJ8210811.1"/>
    <property type="molecule type" value="Genomic_DNA"/>
</dbReference>
<dbReference type="AlphaFoldDB" id="A0A9X2B9V5"/>
<organism evidence="1 2">
    <name type="scientific">Mucilaginibacter straminoryzae</name>
    <dbReference type="NCBI Taxonomy" id="2932774"/>
    <lineage>
        <taxon>Bacteria</taxon>
        <taxon>Pseudomonadati</taxon>
        <taxon>Bacteroidota</taxon>
        <taxon>Sphingobacteriia</taxon>
        <taxon>Sphingobacteriales</taxon>
        <taxon>Sphingobacteriaceae</taxon>
        <taxon>Mucilaginibacter</taxon>
    </lineage>
</organism>
<comment type="caution">
    <text evidence="1">The sequence shown here is derived from an EMBL/GenBank/DDBJ whole genome shotgun (WGS) entry which is preliminary data.</text>
</comment>
<dbReference type="RefSeq" id="WP_245130734.1">
    <property type="nucleotide sequence ID" value="NZ_JALJEJ010000006.1"/>
</dbReference>
<dbReference type="Proteomes" id="UP001139450">
    <property type="component" value="Unassembled WGS sequence"/>
</dbReference>
<name>A0A9X2B9V5_9SPHI</name>
<reference evidence="1" key="1">
    <citation type="submission" date="2022-04" db="EMBL/GenBank/DDBJ databases">
        <title>Mucilaginibacter sp. RS28 isolated from freshwater.</title>
        <authorList>
            <person name="Ko S.-R."/>
        </authorList>
    </citation>
    <scope>NUCLEOTIDE SEQUENCE</scope>
    <source>
        <strain evidence="1">RS28</strain>
    </source>
</reference>
<accession>A0A9X2B9V5</accession>